<reference evidence="1 2" key="1">
    <citation type="submission" date="2019-05" db="EMBL/GenBank/DDBJ databases">
        <title>Another draft genome of Portunus trituberculatus and its Hox gene families provides insights of decapod evolution.</title>
        <authorList>
            <person name="Jeong J.-H."/>
            <person name="Song I."/>
            <person name="Kim S."/>
            <person name="Choi T."/>
            <person name="Kim D."/>
            <person name="Ryu S."/>
            <person name="Kim W."/>
        </authorList>
    </citation>
    <scope>NUCLEOTIDE SEQUENCE [LARGE SCALE GENOMIC DNA]</scope>
    <source>
        <tissue evidence="1">Muscle</tissue>
    </source>
</reference>
<accession>A0A5B7JWI8</accession>
<keyword evidence="2" id="KW-1185">Reference proteome</keyword>
<protein>
    <submittedName>
        <fullName evidence="1">Uncharacterized protein</fullName>
    </submittedName>
</protein>
<sequence length="128" mass="14555">MCVCVCVCVFTWRTLNIDFRCVQDGTAEQRDRGYSAGRWVARLRPTMEPRFAHGLWNLSLPSPTLLAFRIRLSSFQHYSALKFTPLLCSFSKIVPSLPYSCLFFSASLSSLSTILGERAAKGRQRIDR</sequence>
<dbReference type="AlphaFoldDB" id="A0A5B7JWI8"/>
<name>A0A5B7JWI8_PORTR</name>
<organism evidence="1 2">
    <name type="scientific">Portunus trituberculatus</name>
    <name type="common">Swimming crab</name>
    <name type="synonym">Neptunus trituberculatus</name>
    <dbReference type="NCBI Taxonomy" id="210409"/>
    <lineage>
        <taxon>Eukaryota</taxon>
        <taxon>Metazoa</taxon>
        <taxon>Ecdysozoa</taxon>
        <taxon>Arthropoda</taxon>
        <taxon>Crustacea</taxon>
        <taxon>Multicrustacea</taxon>
        <taxon>Malacostraca</taxon>
        <taxon>Eumalacostraca</taxon>
        <taxon>Eucarida</taxon>
        <taxon>Decapoda</taxon>
        <taxon>Pleocyemata</taxon>
        <taxon>Brachyura</taxon>
        <taxon>Eubrachyura</taxon>
        <taxon>Portunoidea</taxon>
        <taxon>Portunidae</taxon>
        <taxon>Portuninae</taxon>
        <taxon>Portunus</taxon>
    </lineage>
</organism>
<gene>
    <name evidence="1" type="ORF">E2C01_092680</name>
</gene>
<dbReference type="Proteomes" id="UP000324222">
    <property type="component" value="Unassembled WGS sequence"/>
</dbReference>
<evidence type="ECO:0000313" key="1">
    <source>
        <dbReference type="EMBL" id="MPC97368.1"/>
    </source>
</evidence>
<proteinExistence type="predicted"/>
<dbReference type="EMBL" id="VSRR010109651">
    <property type="protein sequence ID" value="MPC97368.1"/>
    <property type="molecule type" value="Genomic_DNA"/>
</dbReference>
<evidence type="ECO:0000313" key="2">
    <source>
        <dbReference type="Proteomes" id="UP000324222"/>
    </source>
</evidence>
<comment type="caution">
    <text evidence="1">The sequence shown here is derived from an EMBL/GenBank/DDBJ whole genome shotgun (WGS) entry which is preliminary data.</text>
</comment>